<keyword evidence="3" id="KW-1185">Reference proteome</keyword>
<evidence type="ECO:0000313" key="3">
    <source>
        <dbReference type="Proteomes" id="UP000275078"/>
    </source>
</evidence>
<sequence length="541" mass="60862">MAAVTPQDDTAMAEATASPPIQFSLTISHMQKPGLDKVAQAFGIPVSDPASETVKDYRQRIHQRLLSVPALQIYTNQVVRSNIRLADSSPYKPLLPGETVVYNKSAPLTRRTTNDTAELEALLSGTAATGEDTDDELERLLNWKPEELEKAVQRDLEAFENSFTQPLAPDVRETARLALQARHEVHHVQTNQKTVFKHLRTLHTASTVNAQAIRNVGTKAIGVDNKLTTFQTRYNQDQLTHAKHRATDQETVQGLAARLDTFVEQTEIWKRRMSLVVFGHGERDQTGRPLGTIDDDLVSLFEAMEQSEMEWHESVTHAERTSTLPRPGRPSIPILRLELFSTRTRNLILEAFNQYADNWRAVHPRKALPFTVRKNLTKKQQEEGNITQAKVNHLRAKHGKDFRRRDNGVIKVMGRNGLETVDPKLVDKITQEEIEVQLRLMTKERTAQTQQAQMEPDQAEAMIEEPDAQSEAEEEAQINKLLGTPLPPRPARNASTPVRKPPSPTKAPRTAFNPRNRSQANPYAEASESRDTLAECVVLEG</sequence>
<name>A0A3N4IDT3_ASCIM</name>
<protein>
    <submittedName>
        <fullName evidence="2">Uncharacterized protein</fullName>
    </submittedName>
</protein>
<dbReference type="EMBL" id="ML119659">
    <property type="protein sequence ID" value="RPA84303.1"/>
    <property type="molecule type" value="Genomic_DNA"/>
</dbReference>
<accession>A0A3N4IDT3</accession>
<dbReference type="Proteomes" id="UP000275078">
    <property type="component" value="Unassembled WGS sequence"/>
</dbReference>
<gene>
    <name evidence="2" type="ORF">BJ508DRAFT_374298</name>
</gene>
<organism evidence="2 3">
    <name type="scientific">Ascobolus immersus RN42</name>
    <dbReference type="NCBI Taxonomy" id="1160509"/>
    <lineage>
        <taxon>Eukaryota</taxon>
        <taxon>Fungi</taxon>
        <taxon>Dikarya</taxon>
        <taxon>Ascomycota</taxon>
        <taxon>Pezizomycotina</taxon>
        <taxon>Pezizomycetes</taxon>
        <taxon>Pezizales</taxon>
        <taxon>Ascobolaceae</taxon>
        <taxon>Ascobolus</taxon>
    </lineage>
</organism>
<evidence type="ECO:0000256" key="1">
    <source>
        <dbReference type="SAM" id="MobiDB-lite"/>
    </source>
</evidence>
<proteinExistence type="predicted"/>
<feature type="compositionally biased region" description="Acidic residues" evidence="1">
    <location>
        <begin position="462"/>
        <end position="476"/>
    </location>
</feature>
<feature type="region of interest" description="Disordered" evidence="1">
    <location>
        <begin position="445"/>
        <end position="541"/>
    </location>
</feature>
<evidence type="ECO:0000313" key="2">
    <source>
        <dbReference type="EMBL" id="RPA84303.1"/>
    </source>
</evidence>
<dbReference type="AlphaFoldDB" id="A0A3N4IDT3"/>
<reference evidence="2 3" key="1">
    <citation type="journal article" date="2018" name="Nat. Ecol. Evol.">
        <title>Pezizomycetes genomes reveal the molecular basis of ectomycorrhizal truffle lifestyle.</title>
        <authorList>
            <person name="Murat C."/>
            <person name="Payen T."/>
            <person name="Noel B."/>
            <person name="Kuo A."/>
            <person name="Morin E."/>
            <person name="Chen J."/>
            <person name="Kohler A."/>
            <person name="Krizsan K."/>
            <person name="Balestrini R."/>
            <person name="Da Silva C."/>
            <person name="Montanini B."/>
            <person name="Hainaut M."/>
            <person name="Levati E."/>
            <person name="Barry K.W."/>
            <person name="Belfiori B."/>
            <person name="Cichocki N."/>
            <person name="Clum A."/>
            <person name="Dockter R.B."/>
            <person name="Fauchery L."/>
            <person name="Guy J."/>
            <person name="Iotti M."/>
            <person name="Le Tacon F."/>
            <person name="Lindquist E.A."/>
            <person name="Lipzen A."/>
            <person name="Malagnac F."/>
            <person name="Mello A."/>
            <person name="Molinier V."/>
            <person name="Miyauchi S."/>
            <person name="Poulain J."/>
            <person name="Riccioni C."/>
            <person name="Rubini A."/>
            <person name="Sitrit Y."/>
            <person name="Splivallo R."/>
            <person name="Traeger S."/>
            <person name="Wang M."/>
            <person name="Zifcakova L."/>
            <person name="Wipf D."/>
            <person name="Zambonelli A."/>
            <person name="Paolocci F."/>
            <person name="Nowrousian M."/>
            <person name="Ottonello S."/>
            <person name="Baldrian P."/>
            <person name="Spatafora J.W."/>
            <person name="Henrissat B."/>
            <person name="Nagy L.G."/>
            <person name="Aury J.M."/>
            <person name="Wincker P."/>
            <person name="Grigoriev I.V."/>
            <person name="Bonfante P."/>
            <person name="Martin F.M."/>
        </authorList>
    </citation>
    <scope>NUCLEOTIDE SEQUENCE [LARGE SCALE GENOMIC DNA]</scope>
    <source>
        <strain evidence="2 3">RN42</strain>
    </source>
</reference>